<dbReference type="GO" id="GO:0005524">
    <property type="term" value="F:ATP binding"/>
    <property type="evidence" value="ECO:0007669"/>
    <property type="project" value="UniProtKB-KW"/>
</dbReference>
<dbReference type="InterPro" id="IPR000595">
    <property type="entry name" value="cNMP-bd_dom"/>
</dbReference>
<accession>A0A2Z2P0W0</accession>
<dbReference type="InterPro" id="IPR018490">
    <property type="entry name" value="cNMP-bd_dom_sf"/>
</dbReference>
<dbReference type="SUPFAM" id="SSF56112">
    <property type="entry name" value="Protein kinase-like (PK-like)"/>
    <property type="match status" value="1"/>
</dbReference>
<keyword evidence="7" id="KW-0067">ATP-binding</keyword>
<dbReference type="SUPFAM" id="SSF51206">
    <property type="entry name" value="cAMP-binding domain-like"/>
    <property type="match status" value="1"/>
</dbReference>
<dbReference type="EMBL" id="CP018632">
    <property type="protein sequence ID" value="ASJ76415.1"/>
    <property type="molecule type" value="Genomic_DNA"/>
</dbReference>
<dbReference type="CDD" id="cd14014">
    <property type="entry name" value="STKc_PknB_like"/>
    <property type="match status" value="1"/>
</dbReference>
<gene>
    <name evidence="11" type="primary">pknB_3</name>
    <name evidence="11" type="ORF">IMCC3135_31840</name>
</gene>
<evidence type="ECO:0000256" key="1">
    <source>
        <dbReference type="ARBA" id="ARBA00012513"/>
    </source>
</evidence>
<dbReference type="AlphaFoldDB" id="A0A2Z2P0W0"/>
<evidence type="ECO:0000256" key="5">
    <source>
        <dbReference type="ARBA" id="ARBA00022741"/>
    </source>
</evidence>
<name>A0A2Z2P0W0_9GAMM</name>
<reference evidence="11 12" key="1">
    <citation type="submission" date="2016-12" db="EMBL/GenBank/DDBJ databases">
        <authorList>
            <person name="Song W.-J."/>
            <person name="Kurnit D.M."/>
        </authorList>
    </citation>
    <scope>NUCLEOTIDE SEQUENCE [LARGE SCALE GENOMIC DNA]</scope>
    <source>
        <strain evidence="11 12">IMCC3135</strain>
    </source>
</reference>
<dbReference type="Pfam" id="PF00069">
    <property type="entry name" value="Pkinase"/>
    <property type="match status" value="1"/>
</dbReference>
<dbReference type="EC" id="2.7.11.1" evidence="1"/>
<keyword evidence="3" id="KW-0140">cGMP</keyword>
<evidence type="ECO:0000256" key="2">
    <source>
        <dbReference type="ARBA" id="ARBA00022527"/>
    </source>
</evidence>
<dbReference type="InterPro" id="IPR008271">
    <property type="entry name" value="Ser/Thr_kinase_AS"/>
</dbReference>
<keyword evidence="6 11" id="KW-0418">Kinase</keyword>
<keyword evidence="12" id="KW-1185">Reference proteome</keyword>
<dbReference type="KEGG" id="gai:IMCC3135_31840"/>
<evidence type="ECO:0000256" key="8">
    <source>
        <dbReference type="ARBA" id="ARBA00022992"/>
    </source>
</evidence>
<evidence type="ECO:0000256" key="3">
    <source>
        <dbReference type="ARBA" id="ARBA00022535"/>
    </source>
</evidence>
<dbReference type="PROSITE" id="PS00108">
    <property type="entry name" value="PROTEIN_KINASE_ST"/>
    <property type="match status" value="1"/>
</dbReference>
<sequence>MSASVRQSAVLAARLARRAIACNEPRTRKAVAGDNMVKPTDGGSGDGKVTPPVSIRPLDILVPAEIDRYTIGRRIGSGTCGVVHQALDNLLGREVAVKLSPIGEAHVSSGKVPGAQRAYQTEIIAAGRLTHPNIVTVYDAGQYEELNYLVMEVVEGKSLKEYGKGKTLLPVHEALRVIAECCAALDYSHKQGILHRDIKPANIMLANNGVVKLLDFGIAVGLKEDGELKRKGPTLGTPNYMSPEQILGQELGPESDFYSLSTVLFELLTGRQLFKASKVKDLFRLVVHRTAPQLRQIRPDLPAELSEVLAKSLQKKPEARYQTGQELAHALQPFIEKFGLATRRPAAWKKLVSRLKRQSFFLSFSDGEISQLLSKVRVRSFKRGDTLVAAGNSQRCLLILTDGIAQVRYHNKFVRVLADGACFGEARFINGISESHSLRALTDVKALELSADALSDLPPKIHLHYYRYISDLLETKASIATAAQVDISL</sequence>
<dbReference type="SMART" id="SM00100">
    <property type="entry name" value="cNMP"/>
    <property type="match status" value="1"/>
</dbReference>
<protein>
    <recommendedName>
        <fullName evidence="1">non-specific serine/threonine protein kinase</fullName>
        <ecNumber evidence="1">2.7.11.1</ecNumber>
    </recommendedName>
</protein>
<dbReference type="Proteomes" id="UP000250079">
    <property type="component" value="Chromosome"/>
</dbReference>
<evidence type="ECO:0000256" key="4">
    <source>
        <dbReference type="ARBA" id="ARBA00022679"/>
    </source>
</evidence>
<keyword evidence="8" id="KW-0142">cGMP-binding</keyword>
<dbReference type="PANTHER" id="PTHR43289">
    <property type="entry name" value="MITOGEN-ACTIVATED PROTEIN KINASE KINASE KINASE 20-RELATED"/>
    <property type="match status" value="1"/>
</dbReference>
<dbReference type="Pfam" id="PF00027">
    <property type="entry name" value="cNMP_binding"/>
    <property type="match status" value="1"/>
</dbReference>
<dbReference type="InterPro" id="IPR014710">
    <property type="entry name" value="RmlC-like_jellyroll"/>
</dbReference>
<evidence type="ECO:0000313" key="11">
    <source>
        <dbReference type="EMBL" id="ASJ76415.1"/>
    </source>
</evidence>
<dbReference type="Gene3D" id="3.30.200.20">
    <property type="entry name" value="Phosphorylase Kinase, domain 1"/>
    <property type="match status" value="1"/>
</dbReference>
<dbReference type="OrthoDB" id="9801841at2"/>
<feature type="domain" description="Cyclic nucleotide-binding" evidence="10">
    <location>
        <begin position="360"/>
        <end position="475"/>
    </location>
</feature>
<evidence type="ECO:0000259" key="9">
    <source>
        <dbReference type="PROSITE" id="PS50011"/>
    </source>
</evidence>
<dbReference type="InterPro" id="IPR000719">
    <property type="entry name" value="Prot_kinase_dom"/>
</dbReference>
<evidence type="ECO:0000259" key="10">
    <source>
        <dbReference type="PROSITE" id="PS50042"/>
    </source>
</evidence>
<proteinExistence type="predicted"/>
<dbReference type="PROSITE" id="PS50011">
    <property type="entry name" value="PROTEIN_KINASE_DOM"/>
    <property type="match status" value="1"/>
</dbReference>
<evidence type="ECO:0000313" key="12">
    <source>
        <dbReference type="Proteomes" id="UP000250079"/>
    </source>
</evidence>
<dbReference type="PANTHER" id="PTHR43289:SF6">
    <property type="entry name" value="SERINE_THREONINE-PROTEIN KINASE NEKL-3"/>
    <property type="match status" value="1"/>
</dbReference>
<dbReference type="RefSeq" id="WP_088921186.1">
    <property type="nucleotide sequence ID" value="NZ_CP018632.1"/>
</dbReference>
<evidence type="ECO:0000256" key="7">
    <source>
        <dbReference type="ARBA" id="ARBA00022840"/>
    </source>
</evidence>
<keyword evidence="4 11" id="KW-0808">Transferase</keyword>
<feature type="domain" description="Protein kinase" evidence="9">
    <location>
        <begin position="69"/>
        <end position="335"/>
    </location>
</feature>
<evidence type="ECO:0000256" key="6">
    <source>
        <dbReference type="ARBA" id="ARBA00022777"/>
    </source>
</evidence>
<dbReference type="GO" id="GO:0030553">
    <property type="term" value="F:cGMP binding"/>
    <property type="evidence" value="ECO:0007669"/>
    <property type="project" value="UniProtKB-KW"/>
</dbReference>
<keyword evidence="2" id="KW-0723">Serine/threonine-protein kinase</keyword>
<dbReference type="PROSITE" id="PS50042">
    <property type="entry name" value="CNMP_BINDING_3"/>
    <property type="match status" value="1"/>
</dbReference>
<organism evidence="11 12">
    <name type="scientific">Granulosicoccus antarcticus IMCC3135</name>
    <dbReference type="NCBI Taxonomy" id="1192854"/>
    <lineage>
        <taxon>Bacteria</taxon>
        <taxon>Pseudomonadati</taxon>
        <taxon>Pseudomonadota</taxon>
        <taxon>Gammaproteobacteria</taxon>
        <taxon>Chromatiales</taxon>
        <taxon>Granulosicoccaceae</taxon>
        <taxon>Granulosicoccus</taxon>
    </lineage>
</organism>
<dbReference type="SMART" id="SM00220">
    <property type="entry name" value="S_TKc"/>
    <property type="match status" value="1"/>
</dbReference>
<dbReference type="GO" id="GO:0004674">
    <property type="term" value="F:protein serine/threonine kinase activity"/>
    <property type="evidence" value="ECO:0007669"/>
    <property type="project" value="UniProtKB-KW"/>
</dbReference>
<dbReference type="FunFam" id="1.10.510.10:FF:000021">
    <property type="entry name" value="Serine/threonine protein kinase"/>
    <property type="match status" value="1"/>
</dbReference>
<dbReference type="Gene3D" id="1.10.510.10">
    <property type="entry name" value="Transferase(Phosphotransferase) domain 1"/>
    <property type="match status" value="1"/>
</dbReference>
<dbReference type="CDD" id="cd00038">
    <property type="entry name" value="CAP_ED"/>
    <property type="match status" value="1"/>
</dbReference>
<keyword evidence="5" id="KW-0547">Nucleotide-binding</keyword>
<dbReference type="InterPro" id="IPR011009">
    <property type="entry name" value="Kinase-like_dom_sf"/>
</dbReference>
<dbReference type="Gene3D" id="2.60.120.10">
    <property type="entry name" value="Jelly Rolls"/>
    <property type="match status" value="1"/>
</dbReference>